<dbReference type="Proteomes" id="UP000320693">
    <property type="component" value="Unassembled WGS sequence"/>
</dbReference>
<dbReference type="InterPro" id="IPR009061">
    <property type="entry name" value="DNA-bd_dom_put_sf"/>
</dbReference>
<gene>
    <name evidence="2" type="ORF">PSA01_34050</name>
</gene>
<dbReference type="NCBIfam" id="TIGR01764">
    <property type="entry name" value="excise"/>
    <property type="match status" value="1"/>
</dbReference>
<sequence length="94" mass="10517">MLVMTAPPTELRSACRTSYTEDQTVPYLTVPQAAEHLNTSVRFVRRLIAERRITFFRVGRHVRFAVADLDAFVQAGRVEPVTAASVWRDLGGVA</sequence>
<evidence type="ECO:0000259" key="1">
    <source>
        <dbReference type="Pfam" id="PF12728"/>
    </source>
</evidence>
<name>A0ABQ0S0D9_9PSEU</name>
<protein>
    <recommendedName>
        <fullName evidence="1">Helix-turn-helix domain-containing protein</fullName>
    </recommendedName>
</protein>
<evidence type="ECO:0000313" key="2">
    <source>
        <dbReference type="EMBL" id="GEC26376.1"/>
    </source>
</evidence>
<feature type="domain" description="Helix-turn-helix" evidence="1">
    <location>
        <begin position="27"/>
        <end position="76"/>
    </location>
</feature>
<dbReference type="SUPFAM" id="SSF46955">
    <property type="entry name" value="Putative DNA-binding domain"/>
    <property type="match status" value="1"/>
</dbReference>
<dbReference type="Pfam" id="PF12728">
    <property type="entry name" value="HTH_17"/>
    <property type="match status" value="1"/>
</dbReference>
<organism evidence="2 3">
    <name type="scientific">Pseudonocardia saturnea</name>
    <dbReference type="NCBI Taxonomy" id="33909"/>
    <lineage>
        <taxon>Bacteria</taxon>
        <taxon>Bacillati</taxon>
        <taxon>Actinomycetota</taxon>
        <taxon>Actinomycetes</taxon>
        <taxon>Pseudonocardiales</taxon>
        <taxon>Pseudonocardiaceae</taxon>
        <taxon>Pseudonocardia</taxon>
    </lineage>
</organism>
<dbReference type="EMBL" id="BJNH01000037">
    <property type="protein sequence ID" value="GEC26376.1"/>
    <property type="molecule type" value="Genomic_DNA"/>
</dbReference>
<accession>A0ABQ0S0D9</accession>
<dbReference type="InterPro" id="IPR041657">
    <property type="entry name" value="HTH_17"/>
</dbReference>
<keyword evidence="3" id="KW-1185">Reference proteome</keyword>
<comment type="caution">
    <text evidence="2">The sequence shown here is derived from an EMBL/GenBank/DDBJ whole genome shotgun (WGS) entry which is preliminary data.</text>
</comment>
<proteinExistence type="predicted"/>
<evidence type="ECO:0000313" key="3">
    <source>
        <dbReference type="Proteomes" id="UP000320693"/>
    </source>
</evidence>
<reference evidence="2 3" key="1">
    <citation type="submission" date="2019-06" db="EMBL/GenBank/DDBJ databases">
        <title>Whole genome shotgun sequence of Pseudonocardia saturnea NBRC 14499.</title>
        <authorList>
            <person name="Hosoyama A."/>
            <person name="Uohara A."/>
            <person name="Ohji S."/>
            <person name="Ichikawa N."/>
        </authorList>
    </citation>
    <scope>NUCLEOTIDE SEQUENCE [LARGE SCALE GENOMIC DNA]</scope>
    <source>
        <strain evidence="2 3">NBRC 14499</strain>
    </source>
</reference>
<dbReference type="InterPro" id="IPR010093">
    <property type="entry name" value="SinI_DNA-bd"/>
</dbReference>